<accession>R6TDR1</accession>
<dbReference type="SUPFAM" id="SSF52768">
    <property type="entry name" value="Arginase/deacetylase"/>
    <property type="match status" value="1"/>
</dbReference>
<protein>
    <submittedName>
        <fullName evidence="5">Arginase</fullName>
    </submittedName>
</protein>
<sequence>MKVSLLEAPVCAGSPTVGSQYAFGHLIKNGFADIFGGARVVPMEKPQPCGIPENPRMKGAAEVMAVSRVLYENVVRELAGGYFPIVIGGDHSAAIGSVSGSAAETERLSVVYIDGHTDINTEMSSPSGFIHGMPLASAMGLCCDYLTVGKRGAVRGEDIYIIGARSIDEPEYPIISGNGVHLYTADCVRERGISGIMNEVMGSIEGNIHVSFDVDFLDGDIFPSTGYRMPDGLDIETLYSILGPVFASGRVRSMDVVEYNPLLDTGGGDLCRLREIFSYISTLLK</sequence>
<dbReference type="Pfam" id="PF00491">
    <property type="entry name" value="Arginase"/>
    <property type="match status" value="1"/>
</dbReference>
<dbReference type="PANTHER" id="PTHR43782:SF3">
    <property type="entry name" value="ARGINASE"/>
    <property type="match status" value="1"/>
</dbReference>
<dbReference type="InterPro" id="IPR023696">
    <property type="entry name" value="Ureohydrolase_dom_sf"/>
</dbReference>
<dbReference type="GO" id="GO:0004053">
    <property type="term" value="F:arginase activity"/>
    <property type="evidence" value="ECO:0007669"/>
    <property type="project" value="TreeGrafter"/>
</dbReference>
<proteinExistence type="inferred from homology"/>
<evidence type="ECO:0000256" key="4">
    <source>
        <dbReference type="PROSITE-ProRule" id="PRU00742"/>
    </source>
</evidence>
<keyword evidence="1" id="KW-0479">Metal-binding</keyword>
<gene>
    <name evidence="5" type="ORF">BN580_00720</name>
</gene>
<dbReference type="GO" id="GO:0005829">
    <property type="term" value="C:cytosol"/>
    <property type="evidence" value="ECO:0007669"/>
    <property type="project" value="TreeGrafter"/>
</dbReference>
<reference evidence="5" key="1">
    <citation type="submission" date="2012-11" db="EMBL/GenBank/DDBJ databases">
        <title>Dependencies among metagenomic species, viruses, plasmids and units of genetic variation.</title>
        <authorList>
            <person name="Nielsen H.B."/>
            <person name="Almeida M."/>
            <person name="Juncker A.S."/>
            <person name="Rasmussen S."/>
            <person name="Li J."/>
            <person name="Sunagawa S."/>
            <person name="Plichta D."/>
            <person name="Gautier L."/>
            <person name="Le Chatelier E."/>
            <person name="Peletier E."/>
            <person name="Bonde I."/>
            <person name="Nielsen T."/>
            <person name="Manichanh C."/>
            <person name="Arumugam M."/>
            <person name="Batto J."/>
            <person name="Santos M.B.Q.D."/>
            <person name="Blom N."/>
            <person name="Borruel N."/>
            <person name="Burgdorf K.S."/>
            <person name="Boumezbeur F."/>
            <person name="Casellas F."/>
            <person name="Dore J."/>
            <person name="Guarner F."/>
            <person name="Hansen T."/>
            <person name="Hildebrand F."/>
            <person name="Kaas R.S."/>
            <person name="Kennedy S."/>
            <person name="Kristiansen K."/>
            <person name="Kultima J.R."/>
            <person name="Leonard P."/>
            <person name="Levenez F."/>
            <person name="Lund O."/>
            <person name="Moumen B."/>
            <person name="Le Paslier D."/>
            <person name="Pons N."/>
            <person name="Pedersen O."/>
            <person name="Prifti E."/>
            <person name="Qin J."/>
            <person name="Raes J."/>
            <person name="Tap J."/>
            <person name="Tims S."/>
            <person name="Ussery D.W."/>
            <person name="Yamada T."/>
            <person name="MetaHit consortium"/>
            <person name="Renault P."/>
            <person name="Sicheritz-Ponten T."/>
            <person name="Bork P."/>
            <person name="Wang J."/>
            <person name="Brunak S."/>
            <person name="Ehrlich S.D."/>
        </authorList>
    </citation>
    <scope>NUCLEOTIDE SEQUENCE [LARGE SCALE GENOMIC DNA]</scope>
</reference>
<evidence type="ECO:0000313" key="5">
    <source>
        <dbReference type="EMBL" id="CDC70390.1"/>
    </source>
</evidence>
<evidence type="ECO:0000256" key="3">
    <source>
        <dbReference type="ARBA" id="ARBA00023211"/>
    </source>
</evidence>
<dbReference type="Gene3D" id="3.40.800.10">
    <property type="entry name" value="Ureohydrolase domain"/>
    <property type="match status" value="1"/>
</dbReference>
<keyword evidence="2" id="KW-0378">Hydrolase</keyword>
<name>R6TDR1_9BACT</name>
<keyword evidence="3" id="KW-0464">Manganese</keyword>
<dbReference type="Proteomes" id="UP000017938">
    <property type="component" value="Unassembled WGS sequence"/>
</dbReference>
<dbReference type="PROSITE" id="PS51409">
    <property type="entry name" value="ARGINASE_2"/>
    <property type="match status" value="1"/>
</dbReference>
<dbReference type="EMBL" id="CBFW010000029">
    <property type="protein sequence ID" value="CDC70390.1"/>
    <property type="molecule type" value="Genomic_DNA"/>
</dbReference>
<comment type="caution">
    <text evidence="5">The sequence shown here is derived from an EMBL/GenBank/DDBJ whole genome shotgun (WGS) entry which is preliminary data.</text>
</comment>
<evidence type="ECO:0000256" key="2">
    <source>
        <dbReference type="ARBA" id="ARBA00022801"/>
    </source>
</evidence>
<dbReference type="InterPro" id="IPR006035">
    <property type="entry name" value="Ureohydrolase"/>
</dbReference>
<dbReference type="PRINTS" id="PR00116">
    <property type="entry name" value="ARGINASE"/>
</dbReference>
<organism evidence="5 6">
    <name type="scientific">Candidatus Colimorpha enterica</name>
    <dbReference type="NCBI Taxonomy" id="3083063"/>
    <lineage>
        <taxon>Bacteria</taxon>
        <taxon>Pseudomonadati</taxon>
        <taxon>Bacteroidota</taxon>
        <taxon>Bacteroidia</taxon>
        <taxon>Bacteroidales</taxon>
        <taxon>Candidatus Colimorpha</taxon>
    </lineage>
</organism>
<dbReference type="PANTHER" id="PTHR43782">
    <property type="entry name" value="ARGINASE"/>
    <property type="match status" value="1"/>
</dbReference>
<dbReference type="GO" id="GO:0030145">
    <property type="term" value="F:manganese ion binding"/>
    <property type="evidence" value="ECO:0007669"/>
    <property type="project" value="TreeGrafter"/>
</dbReference>
<dbReference type="AlphaFoldDB" id="R6TDR1"/>
<evidence type="ECO:0000313" key="6">
    <source>
        <dbReference type="Proteomes" id="UP000017938"/>
    </source>
</evidence>
<evidence type="ECO:0000256" key="1">
    <source>
        <dbReference type="ARBA" id="ARBA00022723"/>
    </source>
</evidence>
<dbReference type="STRING" id="1263015.BN580_00720"/>
<comment type="similarity">
    <text evidence="4">Belongs to the arginase family.</text>
</comment>